<dbReference type="EMBL" id="JBHSQV010000163">
    <property type="protein sequence ID" value="MFC5987466.1"/>
    <property type="molecule type" value="Genomic_DNA"/>
</dbReference>
<proteinExistence type="predicted"/>
<name>A0ABW1IQY0_9BACL</name>
<evidence type="ECO:0000313" key="1">
    <source>
        <dbReference type="EMBL" id="MFC5987466.1"/>
    </source>
</evidence>
<dbReference type="Proteomes" id="UP001596250">
    <property type="component" value="Unassembled WGS sequence"/>
</dbReference>
<accession>A0ABW1IQY0</accession>
<gene>
    <name evidence="1" type="ORF">ACFPXP_13745</name>
</gene>
<comment type="caution">
    <text evidence="1">The sequence shown here is derived from an EMBL/GenBank/DDBJ whole genome shotgun (WGS) entry which is preliminary data.</text>
</comment>
<reference evidence="2" key="1">
    <citation type="journal article" date="2019" name="Int. J. Syst. Evol. Microbiol.">
        <title>The Global Catalogue of Microorganisms (GCM) 10K type strain sequencing project: providing services to taxonomists for standard genome sequencing and annotation.</title>
        <authorList>
            <consortium name="The Broad Institute Genomics Platform"/>
            <consortium name="The Broad Institute Genome Sequencing Center for Infectious Disease"/>
            <person name="Wu L."/>
            <person name="Ma J."/>
        </authorList>
    </citation>
    <scope>NUCLEOTIDE SEQUENCE [LARGE SCALE GENOMIC DNA]</scope>
    <source>
        <strain evidence="2">CCM 8749</strain>
    </source>
</reference>
<keyword evidence="2" id="KW-1185">Reference proteome</keyword>
<protein>
    <submittedName>
        <fullName evidence="1">Uncharacterized protein</fullName>
    </submittedName>
</protein>
<sequence>MPIFGAPLSLDTAIPIPSGTGVFRAEHAAFNGGTLEFHLIPIA</sequence>
<organism evidence="1 2">
    <name type="scientific">Marinicrinis lubricantis</name>
    <dbReference type="NCBI Taxonomy" id="2086470"/>
    <lineage>
        <taxon>Bacteria</taxon>
        <taxon>Bacillati</taxon>
        <taxon>Bacillota</taxon>
        <taxon>Bacilli</taxon>
        <taxon>Bacillales</taxon>
        <taxon>Paenibacillaceae</taxon>
    </lineage>
</organism>
<dbReference type="RefSeq" id="WP_379894851.1">
    <property type="nucleotide sequence ID" value="NZ_CBCSCT010000040.1"/>
</dbReference>
<evidence type="ECO:0000313" key="2">
    <source>
        <dbReference type="Proteomes" id="UP001596250"/>
    </source>
</evidence>